<proteinExistence type="predicted"/>
<dbReference type="EMBL" id="JARGDH010000005">
    <property type="protein sequence ID" value="KAL0268115.1"/>
    <property type="molecule type" value="Genomic_DNA"/>
</dbReference>
<dbReference type="AlphaFoldDB" id="A0AAW2HE84"/>
<organism evidence="1">
    <name type="scientific">Menopon gallinae</name>
    <name type="common">poultry shaft louse</name>
    <dbReference type="NCBI Taxonomy" id="328185"/>
    <lineage>
        <taxon>Eukaryota</taxon>
        <taxon>Metazoa</taxon>
        <taxon>Ecdysozoa</taxon>
        <taxon>Arthropoda</taxon>
        <taxon>Hexapoda</taxon>
        <taxon>Insecta</taxon>
        <taxon>Pterygota</taxon>
        <taxon>Neoptera</taxon>
        <taxon>Paraneoptera</taxon>
        <taxon>Psocodea</taxon>
        <taxon>Troctomorpha</taxon>
        <taxon>Phthiraptera</taxon>
        <taxon>Amblycera</taxon>
        <taxon>Menoponidae</taxon>
        <taxon>Menopon</taxon>
    </lineage>
</organism>
<protein>
    <submittedName>
        <fullName evidence="1">Uncharacterized protein</fullName>
    </submittedName>
</protein>
<comment type="caution">
    <text evidence="1">The sequence shown here is derived from an EMBL/GenBank/DDBJ whole genome shotgun (WGS) entry which is preliminary data.</text>
</comment>
<evidence type="ECO:0000313" key="1">
    <source>
        <dbReference type="EMBL" id="KAL0268115.1"/>
    </source>
</evidence>
<reference evidence="1" key="1">
    <citation type="journal article" date="2024" name="Gigascience">
        <title>Chromosome-level genome of the poultry shaft louse Menopon gallinae provides insight into the host-switching and adaptive evolution of parasitic lice.</title>
        <authorList>
            <person name="Xu Y."/>
            <person name="Ma L."/>
            <person name="Liu S."/>
            <person name="Liang Y."/>
            <person name="Liu Q."/>
            <person name="He Z."/>
            <person name="Tian L."/>
            <person name="Duan Y."/>
            <person name="Cai W."/>
            <person name="Li H."/>
            <person name="Song F."/>
        </authorList>
    </citation>
    <scope>NUCLEOTIDE SEQUENCE</scope>
    <source>
        <strain evidence="1">Cailab_2023a</strain>
    </source>
</reference>
<sequence length="137" mass="15377">MKKSHLRWMFNKTSYPIRFSPSVPLIFFEVIERHCPWKNEEREGKKSGTGVVEFVQFWNVAGIVEEAESSGLWSVLCVYTETAANCTSHTLFRDFLPAVVTVPVGGLGKSGNLGVTTPEGCDKSQFCYYTEQKSGKK</sequence>
<gene>
    <name evidence="1" type="ORF">PYX00_010182</name>
</gene>
<name>A0AAW2HE84_9NEOP</name>
<accession>A0AAW2HE84</accession>